<dbReference type="GO" id="GO:0016787">
    <property type="term" value="F:hydrolase activity"/>
    <property type="evidence" value="ECO:0007669"/>
    <property type="project" value="UniProtKB-KW"/>
</dbReference>
<dbReference type="Gene3D" id="3.40.50.850">
    <property type="entry name" value="Isochorismatase-like"/>
    <property type="match status" value="1"/>
</dbReference>
<comment type="similarity">
    <text evidence="1">Belongs to the isochorismatase family.</text>
</comment>
<dbReference type="InterPro" id="IPR000868">
    <property type="entry name" value="Isochorismatase-like_dom"/>
</dbReference>
<dbReference type="Pfam" id="PF00857">
    <property type="entry name" value="Isochorismatase"/>
    <property type="match status" value="1"/>
</dbReference>
<name>A0AAJ2JVI9_9BACL</name>
<reference evidence="5" key="1">
    <citation type="submission" date="2023-09" db="EMBL/GenBank/DDBJ databases">
        <title>Paenibacillus sp. chi10 Genome sequencing and assembly.</title>
        <authorList>
            <person name="Kim I."/>
        </authorList>
    </citation>
    <scope>NUCLEOTIDE SEQUENCE [LARGE SCALE GENOMIC DNA]</scope>
    <source>
        <strain evidence="5">chi10</strain>
    </source>
</reference>
<keyword evidence="5" id="KW-1185">Reference proteome</keyword>
<evidence type="ECO:0000256" key="1">
    <source>
        <dbReference type="ARBA" id="ARBA00006336"/>
    </source>
</evidence>
<dbReference type="AlphaFoldDB" id="A0AAJ2JVI9"/>
<dbReference type="CDD" id="cd00431">
    <property type="entry name" value="cysteine_hydrolases"/>
    <property type="match status" value="1"/>
</dbReference>
<evidence type="ECO:0000313" key="4">
    <source>
        <dbReference type="EMBL" id="MDT8977920.1"/>
    </source>
</evidence>
<comment type="caution">
    <text evidence="4">The sequence shown here is derived from an EMBL/GenBank/DDBJ whole genome shotgun (WGS) entry which is preliminary data.</text>
</comment>
<feature type="domain" description="Isochorismatase-like" evidence="3">
    <location>
        <begin position="5"/>
        <end position="184"/>
    </location>
</feature>
<dbReference type="SUPFAM" id="SSF52499">
    <property type="entry name" value="Isochorismatase-like hydrolases"/>
    <property type="match status" value="1"/>
</dbReference>
<sequence>MKKKALINIDYTKDFVAADGAMSCGAPGQAIEGRMTEITKAFIQSGDFVVFAIDIHKENDAFHPETKLFPPHNIEGTDGRKLFGQLEDLYQANKDANNVYWMDKTRYSAFAGTDLELLLRARGINELHLVGVCTDICVLHTAVDAYNKGFDIVVHEDAVASFDAEGHVWALRHFKGSLGAVVVKKEENDNE</sequence>
<dbReference type="InterPro" id="IPR036380">
    <property type="entry name" value="Isochorismatase-like_sf"/>
</dbReference>
<evidence type="ECO:0000256" key="2">
    <source>
        <dbReference type="ARBA" id="ARBA00022801"/>
    </source>
</evidence>
<organism evidence="4 5">
    <name type="scientific">Paenibacillus suaedae</name>
    <dbReference type="NCBI Taxonomy" id="3077233"/>
    <lineage>
        <taxon>Bacteria</taxon>
        <taxon>Bacillati</taxon>
        <taxon>Bacillota</taxon>
        <taxon>Bacilli</taxon>
        <taxon>Bacillales</taxon>
        <taxon>Paenibacillaceae</taxon>
        <taxon>Paenibacillus</taxon>
    </lineage>
</organism>
<keyword evidence="2 4" id="KW-0378">Hydrolase</keyword>
<dbReference type="InterPro" id="IPR050272">
    <property type="entry name" value="Isochorismatase-like_hydrls"/>
</dbReference>
<evidence type="ECO:0000313" key="5">
    <source>
        <dbReference type="Proteomes" id="UP001250538"/>
    </source>
</evidence>
<dbReference type="PANTHER" id="PTHR43540">
    <property type="entry name" value="PEROXYUREIDOACRYLATE/UREIDOACRYLATE AMIDOHYDROLASE-RELATED"/>
    <property type="match status" value="1"/>
</dbReference>
<protein>
    <submittedName>
        <fullName evidence="4">Isochorismatase family cysteine hydrolase</fullName>
        <ecNumber evidence="4">3.-.-.-</ecNumber>
    </submittedName>
</protein>
<proteinExistence type="inferred from homology"/>
<accession>A0AAJ2JVI9</accession>
<dbReference type="EC" id="3.-.-.-" evidence="4"/>
<dbReference type="RefSeq" id="WP_315746133.1">
    <property type="nucleotide sequence ID" value="NZ_JAVYAA010000003.1"/>
</dbReference>
<evidence type="ECO:0000259" key="3">
    <source>
        <dbReference type="Pfam" id="PF00857"/>
    </source>
</evidence>
<gene>
    <name evidence="4" type="ORF">RQP50_16920</name>
</gene>
<dbReference type="PANTHER" id="PTHR43540:SF10">
    <property type="entry name" value="ISOCHORISMATASE"/>
    <property type="match status" value="1"/>
</dbReference>
<dbReference type="EMBL" id="JAVYAA010000003">
    <property type="protein sequence ID" value="MDT8977920.1"/>
    <property type="molecule type" value="Genomic_DNA"/>
</dbReference>
<dbReference type="Proteomes" id="UP001250538">
    <property type="component" value="Unassembled WGS sequence"/>
</dbReference>